<reference evidence="1 2" key="1">
    <citation type="journal article" date="2018" name="Science">
        <title>The opium poppy genome and morphinan production.</title>
        <authorList>
            <person name="Guo L."/>
            <person name="Winzer T."/>
            <person name="Yang X."/>
            <person name="Li Y."/>
            <person name="Ning Z."/>
            <person name="He Z."/>
            <person name="Teodor R."/>
            <person name="Lu Y."/>
            <person name="Bowser T.A."/>
            <person name="Graham I.A."/>
            <person name="Ye K."/>
        </authorList>
    </citation>
    <scope>NUCLEOTIDE SEQUENCE [LARGE SCALE GENOMIC DNA]</scope>
    <source>
        <strain evidence="2">cv. HN1</strain>
        <tissue evidence="1">Leaves</tissue>
    </source>
</reference>
<dbReference type="Proteomes" id="UP000316621">
    <property type="component" value="Chromosome 11"/>
</dbReference>
<dbReference type="EMBL" id="CM010725">
    <property type="protein sequence ID" value="RZC83733.1"/>
    <property type="molecule type" value="Genomic_DNA"/>
</dbReference>
<gene>
    <name evidence="1" type="ORF">C5167_046523</name>
</gene>
<accession>A0A4Y7LE03</accession>
<evidence type="ECO:0000313" key="1">
    <source>
        <dbReference type="EMBL" id="RZC83733.1"/>
    </source>
</evidence>
<evidence type="ECO:0000313" key="2">
    <source>
        <dbReference type="Proteomes" id="UP000316621"/>
    </source>
</evidence>
<organism evidence="1 2">
    <name type="scientific">Papaver somniferum</name>
    <name type="common">Opium poppy</name>
    <dbReference type="NCBI Taxonomy" id="3469"/>
    <lineage>
        <taxon>Eukaryota</taxon>
        <taxon>Viridiplantae</taxon>
        <taxon>Streptophyta</taxon>
        <taxon>Embryophyta</taxon>
        <taxon>Tracheophyta</taxon>
        <taxon>Spermatophyta</taxon>
        <taxon>Magnoliopsida</taxon>
        <taxon>Ranunculales</taxon>
        <taxon>Papaveraceae</taxon>
        <taxon>Papaveroideae</taxon>
        <taxon>Papaver</taxon>
    </lineage>
</organism>
<sequence>MVYLGKRMCWLLCHKKRKASGHLVVRPGFDLMAQEDQLILMNYSSTMG</sequence>
<dbReference type="AlphaFoldDB" id="A0A4Y7LE03"/>
<keyword evidence="2" id="KW-1185">Reference proteome</keyword>
<proteinExistence type="predicted"/>
<protein>
    <submittedName>
        <fullName evidence="1">Uncharacterized protein</fullName>
    </submittedName>
</protein>
<name>A0A4Y7LE03_PAPSO</name>
<dbReference type="Gramene" id="RZC83733">
    <property type="protein sequence ID" value="RZC83733"/>
    <property type="gene ID" value="C5167_046523"/>
</dbReference>